<dbReference type="GO" id="GO:0008076">
    <property type="term" value="C:voltage-gated potassium channel complex"/>
    <property type="evidence" value="ECO:0007669"/>
    <property type="project" value="TreeGrafter"/>
</dbReference>
<evidence type="ECO:0000313" key="7">
    <source>
        <dbReference type="Proteomes" id="UP000281406"/>
    </source>
</evidence>
<proteinExistence type="predicted"/>
<dbReference type="OrthoDB" id="16520at2759"/>
<keyword evidence="3" id="KW-0732">Signal</keyword>
<keyword evidence="7" id="KW-1185">Reference proteome</keyword>
<evidence type="ECO:0000313" key="6">
    <source>
        <dbReference type="EMBL" id="ROL43164.1"/>
    </source>
</evidence>
<dbReference type="Pfam" id="PF00326">
    <property type="entry name" value="Peptidase_S9"/>
    <property type="match status" value="1"/>
</dbReference>
<feature type="chain" id="PRO_5018327826" evidence="3">
    <location>
        <begin position="24"/>
        <end position="803"/>
    </location>
</feature>
<dbReference type="Gene3D" id="2.140.10.30">
    <property type="entry name" value="Dipeptidylpeptidase IV, N-terminal domain"/>
    <property type="match status" value="1"/>
</dbReference>
<dbReference type="FunFam" id="3.40.50.1820:FF:000003">
    <property type="entry name" value="Dipeptidyl peptidase 4"/>
    <property type="match status" value="1"/>
</dbReference>
<dbReference type="InterPro" id="IPR029058">
    <property type="entry name" value="AB_hydrolase_fold"/>
</dbReference>
<accession>A0A3N0YAQ4</accession>
<evidence type="ECO:0000259" key="4">
    <source>
        <dbReference type="Pfam" id="PF00326"/>
    </source>
</evidence>
<evidence type="ECO:0000259" key="5">
    <source>
        <dbReference type="Pfam" id="PF00930"/>
    </source>
</evidence>
<dbReference type="PANTHER" id="PTHR11731">
    <property type="entry name" value="PROTEASE FAMILY S9B,C DIPEPTIDYL-PEPTIDASE IV-RELATED"/>
    <property type="match status" value="1"/>
</dbReference>
<reference evidence="6 7" key="1">
    <citation type="submission" date="2018-10" db="EMBL/GenBank/DDBJ databases">
        <title>Genome assembly for a Yunnan-Guizhou Plateau 3E fish, Anabarilius grahami (Regan), and its evolutionary and genetic applications.</title>
        <authorList>
            <person name="Jiang W."/>
        </authorList>
    </citation>
    <scope>NUCLEOTIDE SEQUENCE [LARGE SCALE GENOMIC DNA]</scope>
    <source>
        <strain evidence="6">AG-KIZ</strain>
        <tissue evidence="6">Muscle</tissue>
    </source>
</reference>
<organism evidence="6 7">
    <name type="scientific">Anabarilius grahami</name>
    <name type="common">Kanglang fish</name>
    <name type="synonym">Barilius grahami</name>
    <dbReference type="NCBI Taxonomy" id="495550"/>
    <lineage>
        <taxon>Eukaryota</taxon>
        <taxon>Metazoa</taxon>
        <taxon>Chordata</taxon>
        <taxon>Craniata</taxon>
        <taxon>Vertebrata</taxon>
        <taxon>Euteleostomi</taxon>
        <taxon>Actinopterygii</taxon>
        <taxon>Neopterygii</taxon>
        <taxon>Teleostei</taxon>
        <taxon>Ostariophysi</taxon>
        <taxon>Cypriniformes</taxon>
        <taxon>Xenocyprididae</taxon>
        <taxon>Xenocypridinae</taxon>
        <taxon>Xenocypridinae incertae sedis</taxon>
        <taxon>Anabarilius</taxon>
    </lineage>
</organism>
<keyword evidence="2" id="KW-0325">Glycoprotein</keyword>
<feature type="domain" description="Dipeptidylpeptidase IV N-terminal" evidence="5">
    <location>
        <begin position="168"/>
        <end position="514"/>
    </location>
</feature>
<dbReference type="GO" id="GO:0008236">
    <property type="term" value="F:serine-type peptidase activity"/>
    <property type="evidence" value="ECO:0007669"/>
    <property type="project" value="InterPro"/>
</dbReference>
<evidence type="ECO:0000256" key="1">
    <source>
        <dbReference type="ARBA" id="ARBA00004401"/>
    </source>
</evidence>
<dbReference type="GO" id="GO:1901379">
    <property type="term" value="P:regulation of potassium ion transmembrane transport"/>
    <property type="evidence" value="ECO:0007669"/>
    <property type="project" value="TreeGrafter"/>
</dbReference>
<dbReference type="InterPro" id="IPR002469">
    <property type="entry name" value="Peptidase_S9B_N"/>
</dbReference>
<dbReference type="GO" id="GO:0006508">
    <property type="term" value="P:proteolysis"/>
    <property type="evidence" value="ECO:0007669"/>
    <property type="project" value="InterPro"/>
</dbReference>
<evidence type="ECO:0000256" key="2">
    <source>
        <dbReference type="ARBA" id="ARBA00023180"/>
    </source>
</evidence>
<dbReference type="AlphaFoldDB" id="A0A3N0YAQ4"/>
<dbReference type="InterPro" id="IPR050278">
    <property type="entry name" value="Serine_Prot_S9B/DPPIV"/>
</dbReference>
<name>A0A3N0YAQ4_ANAGA</name>
<dbReference type="Proteomes" id="UP000281406">
    <property type="component" value="Unassembled WGS sequence"/>
</dbReference>
<dbReference type="EMBL" id="RJVU01048457">
    <property type="protein sequence ID" value="ROL43164.1"/>
    <property type="molecule type" value="Genomic_DNA"/>
</dbReference>
<dbReference type="Gene3D" id="3.40.50.1820">
    <property type="entry name" value="alpha/beta hydrolase"/>
    <property type="match status" value="1"/>
</dbReference>
<sequence length="803" mass="90979">MVVILGVMSLVTLSIFLLTPDESHLLLLSRLTLENLESEDFRVHDPCATWLNENEVSLCTQEGHVVIHNLSTNLTTTLLDNSTLDLKSMKFQVSADKRFLLMAYNIHHSQLRSTANMKRIEYSNAEEQGCIGTNKEGYRQAEEEMETEERSCLALNWIHHVLCPFQVFSQSFTASFAIYTVASGEIMDLTPSEEDTSVLQYAAWGPQGNQLVFIFENDIYYKPDVSSKAMRLTATGRNGMVVNGLSDWTYEEEILLKYPAFWWAKDGARLAYLSINNSATPFMEIHHFLGGVYPSNVLYPYPKAGSRIPSASLFVVNLYGPAHTLEMIPPDSQNSRDSYISMVSWISSTRLTVRWLNRVQNQSVLCVCEATTGACSERHQMAMDFWHNTQRQEEPLFTADGSLFYLILPAKQGARGEFLHIASLPAQASTPSVSPRFLTSGNWEVTSLCALDEENDKIYFLSTEESQQSRHLYSVELGGVFHRQCLTCNLFERCSFFKADFSPNQTYFTLYCLGYMVVEDNSLLAMSLETKRLSETVFQTLSSDNSDLDVKMSLPPGYEGNLHPLLIIIDSIPGRQSVTEEFALGWPEVLSSLHGVALAWIDSRSQVSQGQKSSTLDPRKLGSLRIKDKLGVVEWLMQLPYIDGRRIAVYGKGFGGYLGLKMLTATDQMFKCAAVMAPITDFKLYSAAFSERYLGLPTKEEHSYMTASLLDDISKLKDENFLLIHGTADARVHFQHSAELLSRLVKVEANYTLQLYPDEGHTLREERSDQHLHRTLLQYLHNCLKYDPFLNIEEEEEEDEEEE</sequence>
<dbReference type="Pfam" id="PF00930">
    <property type="entry name" value="DPPIV_N"/>
    <property type="match status" value="1"/>
</dbReference>
<gene>
    <name evidence="6" type="ORF">DPX16_18567</name>
</gene>
<evidence type="ECO:0000256" key="3">
    <source>
        <dbReference type="SAM" id="SignalP"/>
    </source>
</evidence>
<dbReference type="SUPFAM" id="SSF53474">
    <property type="entry name" value="alpha/beta-Hydrolases"/>
    <property type="match status" value="1"/>
</dbReference>
<dbReference type="SUPFAM" id="SSF82171">
    <property type="entry name" value="DPP6 N-terminal domain-like"/>
    <property type="match status" value="1"/>
</dbReference>
<protein>
    <submittedName>
        <fullName evidence="6">Inactive dipeptidyl peptidase 10</fullName>
    </submittedName>
</protein>
<feature type="signal peptide" evidence="3">
    <location>
        <begin position="1"/>
        <end position="23"/>
    </location>
</feature>
<dbReference type="PANTHER" id="PTHR11731:SF97">
    <property type="entry name" value="INACTIVE DIPEPTIDYL PEPTIDASE 10-LIKE"/>
    <property type="match status" value="1"/>
</dbReference>
<comment type="caution">
    <text evidence="6">The sequence shown here is derived from an EMBL/GenBank/DDBJ whole genome shotgun (WGS) entry which is preliminary data.</text>
</comment>
<dbReference type="InterPro" id="IPR001375">
    <property type="entry name" value="Peptidase_S9_cat"/>
</dbReference>
<feature type="domain" description="Peptidase S9 prolyl oligopeptidase catalytic" evidence="4">
    <location>
        <begin position="592"/>
        <end position="785"/>
    </location>
</feature>
<comment type="subcellular location">
    <subcellularLocation>
        <location evidence="1">Cell membrane</location>
        <topology evidence="1">Single-pass type II membrane protein</topology>
    </subcellularLocation>
</comment>